<proteinExistence type="predicted"/>
<feature type="compositionally biased region" description="Acidic residues" evidence="1">
    <location>
        <begin position="64"/>
        <end position="89"/>
    </location>
</feature>
<dbReference type="Proteomes" id="UP000236291">
    <property type="component" value="Unassembled WGS sequence"/>
</dbReference>
<dbReference type="STRING" id="57577.A0A2K3M446"/>
<dbReference type="ExpressionAtlas" id="A0A2K3M446">
    <property type="expression patterns" value="baseline"/>
</dbReference>
<accession>A0A2K3M446</accession>
<evidence type="ECO:0000313" key="2">
    <source>
        <dbReference type="EMBL" id="PNX85534.1"/>
    </source>
</evidence>
<reference evidence="2 3" key="2">
    <citation type="journal article" date="2017" name="Front. Plant Sci.">
        <title>Gene Classification and Mining of Molecular Markers Useful in Red Clover (Trifolium pratense) Breeding.</title>
        <authorList>
            <person name="Istvanek J."/>
            <person name="Dluhosova J."/>
            <person name="Dluhos P."/>
            <person name="Patkova L."/>
            <person name="Nedelnik J."/>
            <person name="Repkova J."/>
        </authorList>
    </citation>
    <scope>NUCLEOTIDE SEQUENCE [LARGE SCALE GENOMIC DNA]</scope>
    <source>
        <strain evidence="3">cv. Tatra</strain>
        <tissue evidence="2">Young leaves</tissue>
    </source>
</reference>
<feature type="region of interest" description="Disordered" evidence="1">
    <location>
        <begin position="1"/>
        <end position="21"/>
    </location>
</feature>
<comment type="caution">
    <text evidence="2">The sequence shown here is derived from an EMBL/GenBank/DDBJ whole genome shotgun (WGS) entry which is preliminary data.</text>
</comment>
<protein>
    <submittedName>
        <fullName evidence="2">Uncharacterized protein</fullName>
    </submittedName>
</protein>
<sequence length="124" mass="13488">MPDVLDISSDEEEGLKEETRSSDLDWIQELLFNSDDESDADSDVVIIHENKPPELKSKSSKDAVDDDDDDDDGVDDDDDDDCVVLEGDPENGVTSVDEEDSTGSDELVVVGEKGQLVLISQGVE</sequence>
<gene>
    <name evidence="2" type="ORF">L195_g041603</name>
</gene>
<evidence type="ECO:0000256" key="1">
    <source>
        <dbReference type="SAM" id="MobiDB-lite"/>
    </source>
</evidence>
<reference evidence="2 3" key="1">
    <citation type="journal article" date="2014" name="Am. J. Bot.">
        <title>Genome assembly and annotation for red clover (Trifolium pratense; Fabaceae).</title>
        <authorList>
            <person name="Istvanek J."/>
            <person name="Jaros M."/>
            <person name="Krenek A."/>
            <person name="Repkova J."/>
        </authorList>
    </citation>
    <scope>NUCLEOTIDE SEQUENCE [LARGE SCALE GENOMIC DNA]</scope>
    <source>
        <strain evidence="3">cv. Tatra</strain>
        <tissue evidence="2">Young leaves</tissue>
    </source>
</reference>
<evidence type="ECO:0000313" key="3">
    <source>
        <dbReference type="Proteomes" id="UP000236291"/>
    </source>
</evidence>
<feature type="region of interest" description="Disordered" evidence="1">
    <location>
        <begin position="47"/>
        <end position="106"/>
    </location>
</feature>
<name>A0A2K3M446_TRIPR</name>
<feature type="compositionally biased region" description="Basic and acidic residues" evidence="1">
    <location>
        <begin position="47"/>
        <end position="63"/>
    </location>
</feature>
<dbReference type="InterPro" id="IPR053234">
    <property type="entry name" value="RPM1_Interactor"/>
</dbReference>
<organism evidence="2 3">
    <name type="scientific">Trifolium pratense</name>
    <name type="common">Red clover</name>
    <dbReference type="NCBI Taxonomy" id="57577"/>
    <lineage>
        <taxon>Eukaryota</taxon>
        <taxon>Viridiplantae</taxon>
        <taxon>Streptophyta</taxon>
        <taxon>Embryophyta</taxon>
        <taxon>Tracheophyta</taxon>
        <taxon>Spermatophyta</taxon>
        <taxon>Magnoliopsida</taxon>
        <taxon>eudicotyledons</taxon>
        <taxon>Gunneridae</taxon>
        <taxon>Pentapetalae</taxon>
        <taxon>rosids</taxon>
        <taxon>fabids</taxon>
        <taxon>Fabales</taxon>
        <taxon>Fabaceae</taxon>
        <taxon>Papilionoideae</taxon>
        <taxon>50 kb inversion clade</taxon>
        <taxon>NPAAA clade</taxon>
        <taxon>Hologalegina</taxon>
        <taxon>IRL clade</taxon>
        <taxon>Trifolieae</taxon>
        <taxon>Trifolium</taxon>
    </lineage>
</organism>
<dbReference type="AlphaFoldDB" id="A0A2K3M446"/>
<dbReference type="PANTHER" id="PTHR33443">
    <property type="entry name" value="ZGC:112980"/>
    <property type="match status" value="1"/>
</dbReference>
<dbReference type="PANTHER" id="PTHR33443:SF35">
    <property type="entry name" value="VQ DOMAIN-CONTAINING PROTEIN"/>
    <property type="match status" value="1"/>
</dbReference>
<dbReference type="EMBL" id="ASHM01048949">
    <property type="protein sequence ID" value="PNX85534.1"/>
    <property type="molecule type" value="Genomic_DNA"/>
</dbReference>